<dbReference type="OrthoDB" id="2519897at2"/>
<dbReference type="InterPro" id="IPR003343">
    <property type="entry name" value="Big_2"/>
</dbReference>
<dbReference type="InterPro" id="IPR008964">
    <property type="entry name" value="Invasin/intimin_cell_adhesion"/>
</dbReference>
<dbReference type="EMBL" id="OMOF01000445">
    <property type="protein sequence ID" value="SPF51250.1"/>
    <property type="molecule type" value="Genomic_DNA"/>
</dbReference>
<dbReference type="Proteomes" id="UP000238916">
    <property type="component" value="Unassembled WGS sequence"/>
</dbReference>
<reference evidence="3" key="1">
    <citation type="submission" date="2018-02" db="EMBL/GenBank/DDBJ databases">
        <authorList>
            <person name="Hausmann B."/>
        </authorList>
    </citation>
    <scope>NUCLEOTIDE SEQUENCE [LARGE SCALE GENOMIC DNA]</scope>
    <source>
        <strain evidence="3">Peat soil MAG SbF1</strain>
    </source>
</reference>
<dbReference type="AlphaFoldDB" id="A0A2U3LHD6"/>
<dbReference type="SMART" id="SM00635">
    <property type="entry name" value="BID_2"/>
    <property type="match status" value="4"/>
</dbReference>
<name>A0A2U3LHD6_9FIRM</name>
<sequence>MLNVSQNFNNSISAFPRTMSALVEFDMVDVAAQNNCTPTATSIAGVGGVAEVTDGLSQIRKYMSEENNYLLLDGSFFTPPKPTDVDTSDSVGWWSAVLSDANGNFATPPVLTLTQSAPFTSLGLTFVFSPLTGDYCNSIQIVTTDSSSNQVTYNVNPTSANYFFSQQLNNIVQVVITFNSTNAPLRRVHLSEVLFGEQFLWTGNNLFDLDVLEELDPLGNSAPPKEAHASIANNLNNFNLYLGNLQKKQPLKPSLNLIYANGATETVPLGTFYLYNWLNDANYLSSTLYARDLLDIADGTTYYAFGYTGSPITLYALAVAVITDFQSQAGMKIAYQIDTALQGISTSGVLSAMSHHDALMYIAQAGMAVVYVDRYNVLHIRQSASQMPLNTMPYTEELTLSMQETYPKIAIQDPYNYFTLNIYSNTVDSAVSNVYTGNVTVNSTITTWVTYTTPATPASCAEPGNCTITGGTLVGATYYANAAQLTITGSGSVGISISGLTITGTSIQQIVNNSGSQPSNEVDLDNPLVTDATMATNILNWYAAECSNVYLYEVESWMDPSLECGDVMFWDSQYATAQKQAKIIRQEFRFNGTLSGTLNGKGWGARTINGSGSISSTSSLVDNGAGNVVYGSGSISAVSSLVDNGASSTVYGSGSISSVGSLTNSGSSISTNIHVTGVTVTPATSNLTVGGTQQLTTTVTPSNATNPTIYYTTDNSAIATVSSTGLITAVGTGSVNVYARANDGGFNCNCYVTVSAAVVPVYGSGSISSFGSLSNSGSSINIPVTWVSVTPGSANLTVGGTQQLYYTLTPSNATNPSVYYTTDNSAIASVSSSGLITAVSPGSVNVYVRSYDGGFNSNCYVTVSAATISVTGVTISPSNINLVCNGSPNTGQYTATVSPSNATNQSVTWSSTDTTVATVSSTGFVTAVGGKTGIPSITVRTSDGGYTASSSANVGAQVTGITLTSSSNISLSYGSTSQMTYAIAPTYATNQNVTYLSSNTSIATVSSTGLITAVGTSGAYCFVYVLAYGGSPSAGTTVTVI</sequence>
<proteinExistence type="predicted"/>
<evidence type="ECO:0000259" key="1">
    <source>
        <dbReference type="SMART" id="SM00635"/>
    </source>
</evidence>
<feature type="domain" description="BIG2" evidence="1">
    <location>
        <begin position="869"/>
        <end position="951"/>
    </location>
</feature>
<dbReference type="Pfam" id="PF02368">
    <property type="entry name" value="Big_2"/>
    <property type="match status" value="4"/>
</dbReference>
<feature type="domain" description="BIG2" evidence="1">
    <location>
        <begin position="674"/>
        <end position="751"/>
    </location>
</feature>
<feature type="domain" description="BIG2" evidence="1">
    <location>
        <begin position="957"/>
        <end position="1037"/>
    </location>
</feature>
<protein>
    <recommendedName>
        <fullName evidence="1">BIG2 domain-containing protein</fullName>
    </recommendedName>
</protein>
<accession>A0A2U3LHD6</accession>
<dbReference type="Gene3D" id="2.60.40.1080">
    <property type="match status" value="4"/>
</dbReference>
<evidence type="ECO:0000313" key="2">
    <source>
        <dbReference type="EMBL" id="SPF51250.1"/>
    </source>
</evidence>
<gene>
    <name evidence="2" type="ORF">SBF1_50134</name>
</gene>
<organism evidence="2 3">
    <name type="scientific">Candidatus Desulfosporosinus infrequens</name>
    <dbReference type="NCBI Taxonomy" id="2043169"/>
    <lineage>
        <taxon>Bacteria</taxon>
        <taxon>Bacillati</taxon>
        <taxon>Bacillota</taxon>
        <taxon>Clostridia</taxon>
        <taxon>Eubacteriales</taxon>
        <taxon>Desulfitobacteriaceae</taxon>
        <taxon>Desulfosporosinus</taxon>
    </lineage>
</organism>
<feature type="domain" description="BIG2" evidence="1">
    <location>
        <begin position="783"/>
        <end position="860"/>
    </location>
</feature>
<evidence type="ECO:0000313" key="3">
    <source>
        <dbReference type="Proteomes" id="UP000238916"/>
    </source>
</evidence>
<dbReference type="SUPFAM" id="SSF49373">
    <property type="entry name" value="Invasin/intimin cell-adhesion fragments"/>
    <property type="match status" value="4"/>
</dbReference>